<evidence type="ECO:0000313" key="8">
    <source>
        <dbReference type="Proteomes" id="UP000031631"/>
    </source>
</evidence>
<dbReference type="FunFam" id="1.10.10.2830:FF:000001">
    <property type="entry name" value="Chromosome partitioning protein ParB"/>
    <property type="match status" value="1"/>
</dbReference>
<comment type="function">
    <text evidence="5">Involved in chromosome partition. Localize to both poles of the predivisional cell following completion of DNA replication. Binds to the DNA origin of replication.</text>
</comment>
<dbReference type="InterPro" id="IPR003115">
    <property type="entry name" value="ParB_N"/>
</dbReference>
<proteinExistence type="inferred from homology"/>
<accession>A0A7U6GGH5</accession>
<dbReference type="GO" id="GO:0005694">
    <property type="term" value="C:chromosome"/>
    <property type="evidence" value="ECO:0007669"/>
    <property type="project" value="TreeGrafter"/>
</dbReference>
<dbReference type="GO" id="GO:0003677">
    <property type="term" value="F:DNA binding"/>
    <property type="evidence" value="ECO:0007669"/>
    <property type="project" value="UniProtKB-KW"/>
</dbReference>
<dbReference type="SUPFAM" id="SSF109709">
    <property type="entry name" value="KorB DNA-binding domain-like"/>
    <property type="match status" value="1"/>
</dbReference>
<dbReference type="Gene3D" id="1.10.10.2830">
    <property type="match status" value="1"/>
</dbReference>
<feature type="domain" description="ParB-like N-terminal" evidence="6">
    <location>
        <begin position="36"/>
        <end position="126"/>
    </location>
</feature>
<dbReference type="Gene3D" id="3.90.1530.30">
    <property type="match status" value="1"/>
</dbReference>
<evidence type="ECO:0000256" key="4">
    <source>
        <dbReference type="ARBA" id="ARBA00023125"/>
    </source>
</evidence>
<dbReference type="Pfam" id="PF02195">
    <property type="entry name" value="ParB_N"/>
    <property type="match status" value="1"/>
</dbReference>
<evidence type="ECO:0000256" key="3">
    <source>
        <dbReference type="ARBA" id="ARBA00022829"/>
    </source>
</evidence>
<dbReference type="GO" id="GO:0045881">
    <property type="term" value="P:positive regulation of sporulation resulting in formation of a cellular spore"/>
    <property type="evidence" value="ECO:0007669"/>
    <property type="project" value="TreeGrafter"/>
</dbReference>
<dbReference type="NCBIfam" id="TIGR00180">
    <property type="entry name" value="parB_part"/>
    <property type="match status" value="1"/>
</dbReference>
<dbReference type="SUPFAM" id="SSF110849">
    <property type="entry name" value="ParB/Sulfiredoxin"/>
    <property type="match status" value="1"/>
</dbReference>
<evidence type="ECO:0000256" key="1">
    <source>
        <dbReference type="ARBA" id="ARBA00006295"/>
    </source>
</evidence>
<sequence>MAKRGLGRGLDALLGGGQGGARNSRDEQPVASGAPMMLAVDLLQRGRFQPRRHFDEDKLRELADSIAAQGVVQPVVVREVDDGQYELIAGERRWRAAQLAGLSEIPVVLQNVDDQAAMAMGLIENIQRDDLNPLEEAQALHRLLEEFELTHQEIAQAVGKSRTTVTNLMRLLELNPDVKQLVDAGSLEMGHARALLPLEGELQSEAASIVAKKGLSVRETEALVRRFKEHGGEPRRTTAPRAEEDPDVRRLMQSLTDKLGAPVQLKQASGGKGKLIISYNSLDELEGIMEHIQ</sequence>
<reference evidence="7 8" key="1">
    <citation type="journal article" date="2014" name="PLoS ONE">
        <title>Physiological and genomic features of a novel sulfur-oxidizing gammaproteobacterium belonging to a previously uncultivated symbiotic lineage isolated from a hydrothermal vent.</title>
        <authorList>
            <person name="Nunoura T."/>
            <person name="Takaki Y."/>
            <person name="Kazama H."/>
            <person name="Kakuta J."/>
            <person name="Shimamura S."/>
            <person name="Makita H."/>
            <person name="Hirai M."/>
            <person name="Miyazaki M."/>
            <person name="Takai K."/>
        </authorList>
    </citation>
    <scope>NUCLEOTIDE SEQUENCE [LARGE SCALE GENOMIC DNA]</scope>
    <source>
        <strain evidence="7 8">Hiromi1</strain>
    </source>
</reference>
<dbReference type="CDD" id="cd16393">
    <property type="entry name" value="SPO0J_N"/>
    <property type="match status" value="1"/>
</dbReference>
<dbReference type="PANTHER" id="PTHR33375:SF1">
    <property type="entry name" value="CHROMOSOME-PARTITIONING PROTEIN PARB-RELATED"/>
    <property type="match status" value="1"/>
</dbReference>
<dbReference type="RefSeq" id="WP_041064524.1">
    <property type="nucleotide sequence ID" value="NZ_AP012273.1"/>
</dbReference>
<keyword evidence="8" id="KW-1185">Reference proteome</keyword>
<dbReference type="KEGG" id="tbn:TBH_C0222"/>
<evidence type="ECO:0000313" key="7">
    <source>
        <dbReference type="EMBL" id="BAO43168.1"/>
    </source>
</evidence>
<keyword evidence="3" id="KW-0159">Chromosome partition</keyword>
<name>A0A7U6GGH5_9GAMM</name>
<organism evidence="7 8">
    <name type="scientific">Thiolapillus brandeum</name>
    <dbReference type="NCBI Taxonomy" id="1076588"/>
    <lineage>
        <taxon>Bacteria</taxon>
        <taxon>Pseudomonadati</taxon>
        <taxon>Pseudomonadota</taxon>
        <taxon>Gammaproteobacteria</taxon>
        <taxon>Chromatiales</taxon>
        <taxon>Sedimenticolaceae</taxon>
        <taxon>Thiolapillus</taxon>
    </lineage>
</organism>
<evidence type="ECO:0000256" key="2">
    <source>
        <dbReference type="ARBA" id="ARBA00022372"/>
    </source>
</evidence>
<dbReference type="SMART" id="SM00470">
    <property type="entry name" value="ParB"/>
    <property type="match status" value="1"/>
</dbReference>
<gene>
    <name evidence="7" type="ORF">TBH_C0222</name>
</gene>
<dbReference type="FunFam" id="3.90.1530.30:FF:000001">
    <property type="entry name" value="Chromosome partitioning protein ParB"/>
    <property type="match status" value="1"/>
</dbReference>
<evidence type="ECO:0000259" key="6">
    <source>
        <dbReference type="SMART" id="SM00470"/>
    </source>
</evidence>
<dbReference type="AlphaFoldDB" id="A0A7U6GGH5"/>
<evidence type="ECO:0000256" key="5">
    <source>
        <dbReference type="ARBA" id="ARBA00025472"/>
    </source>
</evidence>
<dbReference type="InterPro" id="IPR041468">
    <property type="entry name" value="HTH_ParB/Spo0J"/>
</dbReference>
<comment type="similarity">
    <text evidence="1">Belongs to the ParB family.</text>
</comment>
<dbReference type="InterPro" id="IPR050336">
    <property type="entry name" value="Chromosome_partition/occlusion"/>
</dbReference>
<dbReference type="Pfam" id="PF17762">
    <property type="entry name" value="HTH_ParB"/>
    <property type="match status" value="1"/>
</dbReference>
<protein>
    <recommendedName>
        <fullName evidence="2">Probable chromosome-partitioning protein ParB</fullName>
    </recommendedName>
</protein>
<keyword evidence="4" id="KW-0238">DNA-binding</keyword>
<dbReference type="InterPro" id="IPR057240">
    <property type="entry name" value="ParB_dimer_C"/>
</dbReference>
<dbReference type="Pfam" id="PF23552">
    <property type="entry name" value="ParB_C"/>
    <property type="match status" value="1"/>
</dbReference>
<dbReference type="InterPro" id="IPR036086">
    <property type="entry name" value="ParB/Sulfiredoxin_sf"/>
</dbReference>
<dbReference type="EMBL" id="AP012273">
    <property type="protein sequence ID" value="BAO43168.1"/>
    <property type="molecule type" value="Genomic_DNA"/>
</dbReference>
<dbReference type="GO" id="GO:0007059">
    <property type="term" value="P:chromosome segregation"/>
    <property type="evidence" value="ECO:0007669"/>
    <property type="project" value="UniProtKB-KW"/>
</dbReference>
<dbReference type="OrthoDB" id="9802051at2"/>
<dbReference type="Proteomes" id="UP000031631">
    <property type="component" value="Chromosome"/>
</dbReference>
<dbReference type="PANTHER" id="PTHR33375">
    <property type="entry name" value="CHROMOSOME-PARTITIONING PROTEIN PARB-RELATED"/>
    <property type="match status" value="1"/>
</dbReference>
<dbReference type="InterPro" id="IPR004437">
    <property type="entry name" value="ParB/RepB/Spo0J"/>
</dbReference>